<evidence type="ECO:0000313" key="3">
    <source>
        <dbReference type="Proteomes" id="UP000193467"/>
    </source>
</evidence>
<organism evidence="2 3">
    <name type="scientific">Leucosporidium creatinivorum</name>
    <dbReference type="NCBI Taxonomy" id="106004"/>
    <lineage>
        <taxon>Eukaryota</taxon>
        <taxon>Fungi</taxon>
        <taxon>Dikarya</taxon>
        <taxon>Basidiomycota</taxon>
        <taxon>Pucciniomycotina</taxon>
        <taxon>Microbotryomycetes</taxon>
        <taxon>Leucosporidiales</taxon>
        <taxon>Leucosporidium</taxon>
    </lineage>
</organism>
<evidence type="ECO:0000313" key="2">
    <source>
        <dbReference type="EMBL" id="ORY63804.1"/>
    </source>
</evidence>
<dbReference type="Proteomes" id="UP000193467">
    <property type="component" value="Unassembled WGS sequence"/>
</dbReference>
<accession>A0A1Y2DXG4</accession>
<name>A0A1Y2DXG4_9BASI</name>
<dbReference type="InParanoid" id="A0A1Y2DXG4"/>
<comment type="caution">
    <text evidence="2">The sequence shown here is derived from an EMBL/GenBank/DDBJ whole genome shotgun (WGS) entry which is preliminary data.</text>
</comment>
<reference evidence="2 3" key="1">
    <citation type="submission" date="2016-07" db="EMBL/GenBank/DDBJ databases">
        <title>Pervasive Adenine N6-methylation of Active Genes in Fungi.</title>
        <authorList>
            <consortium name="DOE Joint Genome Institute"/>
            <person name="Mondo S.J."/>
            <person name="Dannebaum R.O."/>
            <person name="Kuo R.C."/>
            <person name="Labutti K."/>
            <person name="Haridas S."/>
            <person name="Kuo A."/>
            <person name="Salamov A."/>
            <person name="Ahrendt S.R."/>
            <person name="Lipzen A."/>
            <person name="Sullivan W."/>
            <person name="Andreopoulos W.B."/>
            <person name="Clum A."/>
            <person name="Lindquist E."/>
            <person name="Daum C."/>
            <person name="Ramamoorthy G.K."/>
            <person name="Gryganskyi A."/>
            <person name="Culley D."/>
            <person name="Magnuson J.K."/>
            <person name="James T.Y."/>
            <person name="O'Malley M.A."/>
            <person name="Stajich J.E."/>
            <person name="Spatafora J.W."/>
            <person name="Visel A."/>
            <person name="Grigoriev I.V."/>
        </authorList>
    </citation>
    <scope>NUCLEOTIDE SEQUENCE [LARGE SCALE GENOMIC DNA]</scope>
    <source>
        <strain evidence="2 3">62-1032</strain>
    </source>
</reference>
<keyword evidence="3" id="KW-1185">Reference proteome</keyword>
<sequence length="166" mass="17384">MNNPALRTSRKVAQLASQLATLQAGPSSLALPPSVSALEVHYQGLKGNAGVRHWLKESLSSLRYSNPNVPVNVAPAPKEGGWNQSPGVLLSFRDSTRKAYLPLAALRSDKLAKAFWDTVNNPEALAALPEAPTFSAAAQAQKPEGELLVEGAEQKAAGLPGSAPPS</sequence>
<dbReference type="AlphaFoldDB" id="A0A1Y2DXG4"/>
<dbReference type="EMBL" id="MCGR01000067">
    <property type="protein sequence ID" value="ORY63804.1"/>
    <property type="molecule type" value="Genomic_DNA"/>
</dbReference>
<feature type="region of interest" description="Disordered" evidence="1">
    <location>
        <begin position="135"/>
        <end position="166"/>
    </location>
</feature>
<gene>
    <name evidence="2" type="ORF">BCR35DRAFT_308765</name>
</gene>
<evidence type="ECO:0008006" key="4">
    <source>
        <dbReference type="Google" id="ProtNLM"/>
    </source>
</evidence>
<evidence type="ECO:0000256" key="1">
    <source>
        <dbReference type="SAM" id="MobiDB-lite"/>
    </source>
</evidence>
<proteinExistence type="predicted"/>
<protein>
    <recommendedName>
        <fullName evidence="4">Ribosomal protein/NADH dehydrogenase domain-containing protein</fullName>
    </recommendedName>
</protein>